<feature type="chain" id="PRO_5033091365" description="Xyloglucan endotransglucosylase/hydrolase" evidence="9">
    <location>
        <begin position="19"/>
        <end position="290"/>
    </location>
</feature>
<dbReference type="InterPro" id="IPR044791">
    <property type="entry name" value="Beta-glucanase/XTH"/>
</dbReference>
<dbReference type="PIRSF" id="PIRSF005604">
    <property type="entry name" value="XET"/>
    <property type="match status" value="1"/>
</dbReference>
<dbReference type="GO" id="GO:0071555">
    <property type="term" value="P:cell wall organization"/>
    <property type="evidence" value="ECO:0007669"/>
    <property type="project" value="UniProtKB-KW"/>
</dbReference>
<dbReference type="GO" id="GO:0042546">
    <property type="term" value="P:cell wall biogenesis"/>
    <property type="evidence" value="ECO:0007669"/>
    <property type="project" value="InterPro"/>
</dbReference>
<evidence type="ECO:0000313" key="11">
    <source>
        <dbReference type="EMBL" id="KAF7825795.1"/>
    </source>
</evidence>
<dbReference type="InterPro" id="IPR013320">
    <property type="entry name" value="ConA-like_dom_sf"/>
</dbReference>
<gene>
    <name evidence="11" type="ORF">G2W53_016959</name>
</gene>
<dbReference type="Gene3D" id="2.60.120.200">
    <property type="match status" value="2"/>
</dbReference>
<dbReference type="PROSITE" id="PS51762">
    <property type="entry name" value="GH16_2"/>
    <property type="match status" value="1"/>
</dbReference>
<dbReference type="GO" id="GO:0016762">
    <property type="term" value="F:xyloglucan:xyloglucosyl transferase activity"/>
    <property type="evidence" value="ECO:0007669"/>
    <property type="project" value="UniProtKB-EC"/>
</dbReference>
<evidence type="ECO:0000313" key="12">
    <source>
        <dbReference type="Proteomes" id="UP000634136"/>
    </source>
</evidence>
<feature type="signal peptide" evidence="9">
    <location>
        <begin position="1"/>
        <end position="18"/>
    </location>
</feature>
<dbReference type="SUPFAM" id="SSF49899">
    <property type="entry name" value="Concanavalin A-like lectins/glucanases"/>
    <property type="match status" value="1"/>
</dbReference>
<evidence type="ECO:0000256" key="3">
    <source>
        <dbReference type="ARBA" id="ARBA00022525"/>
    </source>
</evidence>
<dbReference type="Proteomes" id="UP000634136">
    <property type="component" value="Unassembled WGS sequence"/>
</dbReference>
<sequence>MGYLLILLNVLLVFLVVAEEDGIFASGKSEEEEVVFDKNYKVIWGEDHAVSLNQGKEIQLSMDKSSGSGFGSKMSYGSGFFHLRIKVPDRDSAGVVTAYYLTSQGSRHDELDFEFLGNREGKPYTLQTNVFADGKGNREQRLYLWFYVDNIPIRVYKNKSNIGVGYPTKAMQIEASLWDGESWATDGGQTKTNWSCAPFKAYFQGFDISGCEEEEEEVVQASNYNNTPSTLSSSSSSSHCASDKYWWNAQRFWELDPVRQKAYENVKSKYFTYDYCSDKQRFPTPPLECS</sequence>
<dbReference type="AlphaFoldDB" id="A0A834TPP0"/>
<evidence type="ECO:0000259" key="10">
    <source>
        <dbReference type="PROSITE" id="PS51762"/>
    </source>
</evidence>
<dbReference type="EC" id="2.4.1.207" evidence="9"/>
<dbReference type="OrthoDB" id="4781at2759"/>
<keyword evidence="5 9" id="KW-0378">Hydrolase</keyword>
<evidence type="ECO:0000256" key="8">
    <source>
        <dbReference type="PIRSR" id="PIRSR005604-1"/>
    </source>
</evidence>
<evidence type="ECO:0000256" key="4">
    <source>
        <dbReference type="ARBA" id="ARBA00022679"/>
    </source>
</evidence>
<evidence type="ECO:0000256" key="7">
    <source>
        <dbReference type="ARBA" id="ARBA00023295"/>
    </source>
</evidence>
<reference evidence="11" key="1">
    <citation type="submission" date="2020-09" db="EMBL/GenBank/DDBJ databases">
        <title>Genome-Enabled Discovery of Anthraquinone Biosynthesis in Senna tora.</title>
        <authorList>
            <person name="Kang S.-H."/>
            <person name="Pandey R.P."/>
            <person name="Lee C.-M."/>
            <person name="Sim J.-S."/>
            <person name="Jeong J.-T."/>
            <person name="Choi B.-S."/>
            <person name="Jung M."/>
            <person name="Ginzburg D."/>
            <person name="Zhao K."/>
            <person name="Won S.Y."/>
            <person name="Oh T.-J."/>
            <person name="Yu Y."/>
            <person name="Kim N.-H."/>
            <person name="Lee O.R."/>
            <person name="Lee T.-H."/>
            <person name="Bashyal P."/>
            <person name="Kim T.-S."/>
            <person name="Lee W.-H."/>
            <person name="Kawkins C."/>
            <person name="Kim C.-K."/>
            <person name="Kim J.S."/>
            <person name="Ahn B.O."/>
            <person name="Rhee S.Y."/>
            <person name="Sohng J.K."/>
        </authorList>
    </citation>
    <scope>NUCLEOTIDE SEQUENCE</scope>
    <source>
        <tissue evidence="11">Leaf</tissue>
    </source>
</reference>
<comment type="similarity">
    <text evidence="9">Belongs to the glycosyl hydrolase 16 family.</text>
</comment>
<keyword evidence="9" id="KW-0961">Cell wall biogenesis/degradation</keyword>
<comment type="caution">
    <text evidence="11">The sequence shown here is derived from an EMBL/GenBank/DDBJ whole genome shotgun (WGS) entry which is preliminary data.</text>
</comment>
<keyword evidence="12" id="KW-1185">Reference proteome</keyword>
<dbReference type="InterPro" id="IPR010713">
    <property type="entry name" value="XET_C"/>
</dbReference>
<comment type="function">
    <text evidence="9">Catalyzes xyloglucan endohydrolysis (XEH) and/or endotransglycosylation (XET). Cleaves and religates xyloglucan polymers, an essential constituent of the primary cell wall, and thereby participates in cell wall construction of growing tissues.</text>
</comment>
<keyword evidence="9" id="KW-0732">Signal</keyword>
<feature type="active site" description="Proton donor" evidence="8">
    <location>
        <position position="114"/>
    </location>
</feature>
<evidence type="ECO:0000256" key="5">
    <source>
        <dbReference type="ARBA" id="ARBA00022801"/>
    </source>
</evidence>
<keyword evidence="4 9" id="KW-0808">Transferase</keyword>
<organism evidence="11 12">
    <name type="scientific">Senna tora</name>
    <dbReference type="NCBI Taxonomy" id="362788"/>
    <lineage>
        <taxon>Eukaryota</taxon>
        <taxon>Viridiplantae</taxon>
        <taxon>Streptophyta</taxon>
        <taxon>Embryophyta</taxon>
        <taxon>Tracheophyta</taxon>
        <taxon>Spermatophyta</taxon>
        <taxon>Magnoliopsida</taxon>
        <taxon>eudicotyledons</taxon>
        <taxon>Gunneridae</taxon>
        <taxon>Pentapetalae</taxon>
        <taxon>rosids</taxon>
        <taxon>fabids</taxon>
        <taxon>Fabales</taxon>
        <taxon>Fabaceae</taxon>
        <taxon>Caesalpinioideae</taxon>
        <taxon>Cassia clade</taxon>
        <taxon>Senna</taxon>
    </lineage>
</organism>
<evidence type="ECO:0000256" key="6">
    <source>
        <dbReference type="ARBA" id="ARBA00023157"/>
    </source>
</evidence>
<dbReference type="GO" id="GO:0010411">
    <property type="term" value="P:xyloglucan metabolic process"/>
    <property type="evidence" value="ECO:0007669"/>
    <property type="project" value="InterPro"/>
</dbReference>
<keyword evidence="7 9" id="KW-0326">Glycosidase</keyword>
<keyword evidence="1 9" id="KW-0134">Cell wall</keyword>
<keyword evidence="6" id="KW-1015">Disulfide bond</keyword>
<protein>
    <recommendedName>
        <fullName evidence="9">Xyloglucan endotransglucosylase/hydrolase</fullName>
        <ecNumber evidence="9">2.4.1.207</ecNumber>
    </recommendedName>
</protein>
<feature type="domain" description="GH16" evidence="10">
    <location>
        <begin position="18"/>
        <end position="266"/>
    </location>
</feature>
<dbReference type="Pfam" id="PF00722">
    <property type="entry name" value="Glyco_hydro_16"/>
    <property type="match status" value="1"/>
</dbReference>
<comment type="PTM">
    <text evidence="9">Contains at least one intrachain disulfide bond essential for its enzymatic activity.</text>
</comment>
<keyword evidence="2 9" id="KW-0052">Apoplast</keyword>
<dbReference type="InterPro" id="IPR000757">
    <property type="entry name" value="Beta-glucanase-like"/>
</dbReference>
<evidence type="ECO:0000256" key="9">
    <source>
        <dbReference type="RuleBase" id="RU361120"/>
    </source>
</evidence>
<feature type="active site" description="Proton donor" evidence="8">
    <location>
        <position position="110"/>
    </location>
</feature>
<dbReference type="PANTHER" id="PTHR31062">
    <property type="entry name" value="XYLOGLUCAN ENDOTRANSGLUCOSYLASE/HYDROLASE PROTEIN 8-RELATED"/>
    <property type="match status" value="1"/>
</dbReference>
<keyword evidence="3 9" id="KW-0964">Secreted</keyword>
<dbReference type="InterPro" id="IPR016455">
    <property type="entry name" value="XTH"/>
</dbReference>
<dbReference type="EMBL" id="JAAIUW010000006">
    <property type="protein sequence ID" value="KAF7825795.1"/>
    <property type="molecule type" value="Genomic_DNA"/>
</dbReference>
<name>A0A834TPP0_9FABA</name>
<comment type="subcellular location">
    <subcellularLocation>
        <location evidence="9">Secreted</location>
        <location evidence="9">Cell wall</location>
    </subcellularLocation>
    <subcellularLocation>
        <location evidence="9">Secreted</location>
        <location evidence="9">Extracellular space</location>
        <location evidence="9">Apoplast</location>
    </subcellularLocation>
</comment>
<evidence type="ECO:0000256" key="2">
    <source>
        <dbReference type="ARBA" id="ARBA00022523"/>
    </source>
</evidence>
<evidence type="ECO:0000256" key="1">
    <source>
        <dbReference type="ARBA" id="ARBA00022512"/>
    </source>
</evidence>
<dbReference type="Pfam" id="PF06955">
    <property type="entry name" value="XET_C"/>
    <property type="match status" value="1"/>
</dbReference>
<dbReference type="GO" id="GO:0048046">
    <property type="term" value="C:apoplast"/>
    <property type="evidence" value="ECO:0007669"/>
    <property type="project" value="UniProtKB-SubCell"/>
</dbReference>
<accession>A0A834TPP0</accession>
<proteinExistence type="inferred from homology"/>
<dbReference type="GO" id="GO:0004553">
    <property type="term" value="F:hydrolase activity, hydrolyzing O-glycosyl compounds"/>
    <property type="evidence" value="ECO:0007669"/>
    <property type="project" value="InterPro"/>
</dbReference>